<feature type="domain" description="Alpha-2-macroglobulin bait region" evidence="2">
    <location>
        <begin position="881"/>
        <end position="1022"/>
    </location>
</feature>
<evidence type="ECO:0000313" key="4">
    <source>
        <dbReference type="EMBL" id="MFD2743636.1"/>
    </source>
</evidence>
<evidence type="ECO:0000259" key="3">
    <source>
        <dbReference type="SMART" id="SM01360"/>
    </source>
</evidence>
<dbReference type="Gene3D" id="2.60.40.1930">
    <property type="match status" value="1"/>
</dbReference>
<dbReference type="InterPro" id="IPR051802">
    <property type="entry name" value="YfhM-like"/>
</dbReference>
<dbReference type="Pfam" id="PF00207">
    <property type="entry name" value="A2M"/>
    <property type="match status" value="1"/>
</dbReference>
<dbReference type="PANTHER" id="PTHR40094:SF1">
    <property type="entry name" value="UBIQUITIN DOMAIN-CONTAINING PROTEIN"/>
    <property type="match status" value="1"/>
</dbReference>
<evidence type="ECO:0000313" key="5">
    <source>
        <dbReference type="Proteomes" id="UP001597418"/>
    </source>
</evidence>
<gene>
    <name evidence="4" type="ORF">ACFSQ6_09510</name>
</gene>
<evidence type="ECO:0000256" key="1">
    <source>
        <dbReference type="ARBA" id="ARBA00010556"/>
    </source>
</evidence>
<dbReference type="RefSeq" id="WP_066757761.1">
    <property type="nucleotide sequence ID" value="NZ_JBHUMB010000008.1"/>
</dbReference>
<comment type="similarity">
    <text evidence="1">Belongs to the protease inhibitor I39 (alpha-2-macroglobulin) family. Bacterial alpha-2-macroglobulin subfamily.</text>
</comment>
<reference evidence="5" key="1">
    <citation type="journal article" date="2019" name="Int. J. Syst. Evol. Microbiol.">
        <title>The Global Catalogue of Microorganisms (GCM) 10K type strain sequencing project: providing services to taxonomists for standard genome sequencing and annotation.</title>
        <authorList>
            <consortium name="The Broad Institute Genomics Platform"/>
            <consortium name="The Broad Institute Genome Sequencing Center for Infectious Disease"/>
            <person name="Wu L."/>
            <person name="Ma J."/>
        </authorList>
    </citation>
    <scope>NUCLEOTIDE SEQUENCE [LARGE SCALE GENOMIC DNA]</scope>
    <source>
        <strain evidence="5">KCTC 42247</strain>
    </source>
</reference>
<comment type="caution">
    <text evidence="4">The sequence shown here is derived from an EMBL/GenBank/DDBJ whole genome shotgun (WGS) entry which is preliminary data.</text>
</comment>
<dbReference type="InterPro" id="IPR002890">
    <property type="entry name" value="MG2"/>
</dbReference>
<dbReference type="Gene3D" id="1.50.10.20">
    <property type="match status" value="1"/>
</dbReference>
<dbReference type="InterPro" id="IPR012910">
    <property type="entry name" value="Plug_dom"/>
</dbReference>
<dbReference type="Pfam" id="PF01835">
    <property type="entry name" value="MG2"/>
    <property type="match status" value="1"/>
</dbReference>
<protein>
    <submittedName>
        <fullName evidence="4">Alpha-2-macroglobulin family protein</fullName>
    </submittedName>
</protein>
<dbReference type="Gene3D" id="2.170.130.10">
    <property type="entry name" value="TonB-dependent receptor, plug domain"/>
    <property type="match status" value="1"/>
</dbReference>
<dbReference type="SMART" id="SM01359">
    <property type="entry name" value="A2M_N_2"/>
    <property type="match status" value="1"/>
</dbReference>
<dbReference type="SMART" id="SM01360">
    <property type="entry name" value="A2M"/>
    <property type="match status" value="1"/>
</dbReference>
<dbReference type="Pfam" id="PF17973">
    <property type="entry name" value="bMG10"/>
    <property type="match status" value="1"/>
</dbReference>
<feature type="domain" description="Alpha-2-macroglobulin" evidence="3">
    <location>
        <begin position="1211"/>
        <end position="1301"/>
    </location>
</feature>
<dbReference type="SUPFAM" id="SSF56935">
    <property type="entry name" value="Porins"/>
    <property type="match status" value="1"/>
</dbReference>
<sequence length="1938" mass="222140">MQWKEIDRLISIKNYQQTLPIIQAIKKKAKVNGNSPEWIRAVLAEHHGLTLNMPTDSAFYRNQNHLLAHIDNANGIEKSVLQNIYATFLLRNLYTRRVEETDGYLSWDINQKTATIDSLFRLSLSNKSALINETITSWKTIVSDVKNQSIAPTIFHLLAYNYLDLFDFYHTNDSGHKSDLIKILQDVNSENNYSDAHAYLWFRPYTIGSSWDIVEKLEEIEQTLQSQQTPYNAHILLVIANAMKEDGKNREAMTLLKEAMELWPNSPWINDVQAMFKTISQSSVNVETPKISPSNLHTPIKLMARNTDRAYLRVYNTSTTPKKFQLFPSTLDSLSNKVTINAPLVYEEHIRLKTFDDYKEHITNYKVNPLPYGNYKILVSNNPDFKDDGQDHDVSEVHLVVSDIFISPTINDKDVYPGDDHYNVLLVNRKDGSPYKGQTIELYEDNNEKITRVQTCKTDENGLFTYLADNRKNRKDLDDLLLFIPDEQQLIALDYFHNIPRQNSAKNDTEDAHIENALIMTDRAIYRPGQQVFFKSTMYTQDILNGKVVQNQWVNIICKDANQQAIDSVKLSTNAFGSVHGSLRVPKNTLSGVFFIEVHKEGILLSQKSVRVEEYKRPTFSVSFDENNETYSKQDTAVFAGKVESLSGVALSQSTIKYRIQYRHPTTYRQIVHIDSTTVADQNGKFSIKLPLTDTVFQPWTNFYLQVQAEAISQTGEIQTKSTSYTYSDNPLRINTSSLSNIVEGKWETIVVHSTNPNGKPLPATGLVNIYKYKMPSIIQMDRKPFNFNAEYHLLDTADYERQFPWYFDKIDLLPERPKKHVATYHFDSKGSDTIRVDFADTYGSYLVEAFSIQKSDTVRSTSLVNVFSKEDQKISNKDFLIIRKDKDGYAIGEKMTLHFQTDFENAAGIYIWKVRKDNASKAIFIPLSKGNPSYAHTITEHDIRYNTWFEVMMINENKIVTRRVDIPFNRADKSLDIQLKTFRDKITPGQKETWSFTIKNKEKAAESELLATMYDTALDHFGYHQFPDAFANEQYRKWYQIYSGWTLNDFIHQTRSNTLFENPYPSYELYVRPPSLHDYNLMHTQYIIYGTQFRKQVTSGYFSEGALPTGSFGPKRVESQASSVMIRGNTASATSQQQLAIVDGVVVKDFDLNSLDSSSVHEITVLNGGEATALYGAGAANGVVVITTKEGFENQTKLNAVQARANLQETAFFYPDLVTDQDGNISFTFDSPEAMTRWRLMLFAHTENLMSGSASFFTQTQKELMVRPNLPRFLREGDEIVIKSEIQNLSDVSQNGSARLEIINPETNETISSEFLMDNGTRDFTTPPKQNYTASWILKVPKGYPIIQLKVVAATADFSDGEIHELAILPNRILITDTEKIILDKGERMDFTIQAKDKENVQAKIQVQSNPILEIISALDFLKNYPYECNEQIASKWYGLKMVQYIKNKYPAIANYFNTIDLNKAESKLENNSNLGEILATEMPWMRQITQDKEKVKYLATLFKTDLESEIRLLEQKLQRNQLESGAFSWFEGGKSDISISLRLLEIFGKVNKLDATLIASSIQKISEKIMQFADQDTAIYGQKAATNTVIDYLYIRSLWNDRYILPAAKVEQLRKHIDLSAAYTSNQPAGLAAKAWLVNASYDYRIASIEVKNRITQEAIHDKDRGTYWESNASRYNSMSLQSYMVEAYKQLDSSKLEQITQWIYYNKQQNSWQTTWNTVDAIYALLLANDPKDFVLDNTVTIKIDDTPAFVEDKVMGEISTTLSAEKLVKDRTIQISNTNNRKIYGGIYHQYFVPLDQVQKQKRELSVSKKFLVKHGTDWVETTSFKKGDNIKVQLTVVSNEPLSYVHLRDSRASGFEPIYQPSGYQIWKGYYYTIKDASTNYFFDYLPKGEHVYEYEVKTNNSGTFSSGITQIECMYAPTINGRSENVRLTIHD</sequence>
<organism evidence="4 5">
    <name type="scientific">Sphingobacterium populi</name>
    <dbReference type="NCBI Taxonomy" id="1812824"/>
    <lineage>
        <taxon>Bacteria</taxon>
        <taxon>Pseudomonadati</taxon>
        <taxon>Bacteroidota</taxon>
        <taxon>Sphingobacteriia</taxon>
        <taxon>Sphingobacteriales</taxon>
        <taxon>Sphingobacteriaceae</taxon>
        <taxon>Sphingobacterium</taxon>
    </lineage>
</organism>
<keyword evidence="5" id="KW-1185">Reference proteome</keyword>
<dbReference type="Pfam" id="PF07715">
    <property type="entry name" value="Plug"/>
    <property type="match status" value="1"/>
</dbReference>
<accession>A0ABW5UEW9</accession>
<dbReference type="InterPro" id="IPR041246">
    <property type="entry name" value="Bact_MG10"/>
</dbReference>
<dbReference type="Proteomes" id="UP001597418">
    <property type="component" value="Unassembled WGS sequence"/>
</dbReference>
<dbReference type="PANTHER" id="PTHR40094">
    <property type="entry name" value="ALPHA-2-MACROGLOBULIN HOMOLOG"/>
    <property type="match status" value="1"/>
</dbReference>
<proteinExistence type="inferred from homology"/>
<dbReference type="InterPro" id="IPR001599">
    <property type="entry name" value="Macroglobln_a2"/>
</dbReference>
<evidence type="ECO:0000259" key="2">
    <source>
        <dbReference type="SMART" id="SM01359"/>
    </source>
</evidence>
<dbReference type="EMBL" id="JBHUMB010000008">
    <property type="protein sequence ID" value="MFD2743636.1"/>
    <property type="molecule type" value="Genomic_DNA"/>
</dbReference>
<name>A0ABW5UEW9_9SPHI</name>
<dbReference type="InterPro" id="IPR037066">
    <property type="entry name" value="Plug_dom_sf"/>
</dbReference>
<dbReference type="InterPro" id="IPR011625">
    <property type="entry name" value="A2M_N_BRD"/>
</dbReference>